<reference evidence="1" key="1">
    <citation type="submission" date="2013-08" db="EMBL/GenBank/DDBJ databases">
        <authorList>
            <person name="Mendez C."/>
            <person name="Richter M."/>
            <person name="Ferrer M."/>
            <person name="Sanchez J."/>
        </authorList>
    </citation>
    <scope>NUCLEOTIDE SEQUENCE</scope>
</reference>
<comment type="caution">
    <text evidence="1">The sequence shown here is derived from an EMBL/GenBank/DDBJ whole genome shotgun (WGS) entry which is preliminary data.</text>
</comment>
<sequence>MKNDRLKKVVFVDQSLYKSFLELKSGKFEEKELASYIQRAINDLKENPFIGIKLPNRLWPKEYLQKFSITNLRKYDLPNGWRLIYTLEGSDIEIVSILLEWFSHKEYERCFGYKSR</sequence>
<evidence type="ECO:0000313" key="1">
    <source>
        <dbReference type="EMBL" id="EQD35320.1"/>
    </source>
</evidence>
<reference evidence="1" key="2">
    <citation type="journal article" date="2014" name="ISME J.">
        <title>Microbial stratification in low pH oxic and suboxic macroscopic growths along an acid mine drainage.</title>
        <authorList>
            <person name="Mendez-Garcia C."/>
            <person name="Mesa V."/>
            <person name="Sprenger R.R."/>
            <person name="Richter M."/>
            <person name="Diez M.S."/>
            <person name="Solano J."/>
            <person name="Bargiela R."/>
            <person name="Golyshina O.V."/>
            <person name="Manteca A."/>
            <person name="Ramos J.L."/>
            <person name="Gallego J.R."/>
            <person name="Llorente I."/>
            <person name="Martins Dos Santos V.A."/>
            <person name="Jensen O.N."/>
            <person name="Pelaez A.I."/>
            <person name="Sanchez J."/>
            <person name="Ferrer M."/>
        </authorList>
    </citation>
    <scope>NUCLEOTIDE SEQUENCE</scope>
</reference>
<protein>
    <recommendedName>
        <fullName evidence="2">Plasmid stabilization system protein</fullName>
    </recommendedName>
</protein>
<organism evidence="1">
    <name type="scientific">mine drainage metagenome</name>
    <dbReference type="NCBI Taxonomy" id="410659"/>
    <lineage>
        <taxon>unclassified sequences</taxon>
        <taxon>metagenomes</taxon>
        <taxon>ecological metagenomes</taxon>
    </lineage>
</organism>
<gene>
    <name evidence="1" type="ORF">B2A_12435</name>
</gene>
<dbReference type="SUPFAM" id="SSF143011">
    <property type="entry name" value="RelE-like"/>
    <property type="match status" value="1"/>
</dbReference>
<dbReference type="EMBL" id="AUZZ01008971">
    <property type="protein sequence ID" value="EQD35320.1"/>
    <property type="molecule type" value="Genomic_DNA"/>
</dbReference>
<accession>T1A0G7</accession>
<name>T1A0G7_9ZZZZ</name>
<dbReference type="InterPro" id="IPR035093">
    <property type="entry name" value="RelE/ParE_toxin_dom_sf"/>
</dbReference>
<proteinExistence type="predicted"/>
<evidence type="ECO:0008006" key="2">
    <source>
        <dbReference type="Google" id="ProtNLM"/>
    </source>
</evidence>
<dbReference type="AlphaFoldDB" id="T1A0G7"/>